<accession>A0A6B0Y1S9</accession>
<evidence type="ECO:0000313" key="1">
    <source>
        <dbReference type="EMBL" id="MXY35014.1"/>
    </source>
</evidence>
<gene>
    <name evidence="1" type="ORF">F4Y60_13215</name>
</gene>
<comment type="caution">
    <text evidence="1">The sequence shown here is derived from an EMBL/GenBank/DDBJ whole genome shotgun (WGS) entry which is preliminary data.</text>
</comment>
<reference evidence="1" key="1">
    <citation type="submission" date="2019-09" db="EMBL/GenBank/DDBJ databases">
        <title>Characterisation of the sponge microbiome using genome-centric metagenomics.</title>
        <authorList>
            <person name="Engelberts J.P."/>
            <person name="Robbins S.J."/>
            <person name="De Goeij J.M."/>
            <person name="Aranda M."/>
            <person name="Bell S.C."/>
            <person name="Webster N.S."/>
        </authorList>
    </citation>
    <scope>NUCLEOTIDE SEQUENCE</scope>
    <source>
        <strain evidence="1">SB0664_bin_43</strain>
    </source>
</reference>
<organism evidence="1">
    <name type="scientific">Boseongicola sp. SB0664_bin_43</name>
    <dbReference type="NCBI Taxonomy" id="2604844"/>
    <lineage>
        <taxon>Bacteria</taxon>
        <taxon>Pseudomonadati</taxon>
        <taxon>Pseudomonadota</taxon>
        <taxon>Alphaproteobacteria</taxon>
        <taxon>Rhodobacterales</taxon>
        <taxon>Paracoccaceae</taxon>
        <taxon>Boseongicola</taxon>
    </lineage>
</organism>
<sequence>MWRPAFGLRGTGSDETGRLFATGAAWQKRNAGNDLGPIAQRRHESGRPGKFWRVEEQELPAIPAVQGIRPSKRSRDRIAAIDATAALSRKVSDDL</sequence>
<dbReference type="EMBL" id="VXRY01000544">
    <property type="protein sequence ID" value="MXY35014.1"/>
    <property type="molecule type" value="Genomic_DNA"/>
</dbReference>
<proteinExistence type="predicted"/>
<name>A0A6B0Y1S9_9RHOB</name>
<dbReference type="AlphaFoldDB" id="A0A6B0Y1S9"/>
<protein>
    <submittedName>
        <fullName evidence="1">Uncharacterized protein</fullName>
    </submittedName>
</protein>